<proteinExistence type="predicted"/>
<dbReference type="Proteomes" id="UP000001640">
    <property type="component" value="Chromosome 8"/>
</dbReference>
<dbReference type="OrthoDB" id="4056983at2759"/>
<dbReference type="GeneID" id="96905353"/>
<sequence>MIGTKLVSEGIDIKSVKLVLLVDYLPTVGEYIQTAGRLREGGVCMSFWTKRCVGKFSIKPDVCIAKQTARFYGLSHLGHDLCCSHLHGIPDDVSHLYRYLKGEVGPRVEEVGSSLGDGIGDSNANSEDNSLSFGNESSVFEVL</sequence>
<gene>
    <name evidence="3" type="primary">NCAS0H03670</name>
    <name evidence="3" type="ordered locus">NCAS_0H03670</name>
</gene>
<evidence type="ECO:0000313" key="3">
    <source>
        <dbReference type="EMBL" id="CCC71677.1"/>
    </source>
</evidence>
<evidence type="ECO:0000313" key="4">
    <source>
        <dbReference type="Proteomes" id="UP000001640"/>
    </source>
</evidence>
<reference evidence="3 4" key="1">
    <citation type="journal article" date="2011" name="Proc. Natl. Acad. Sci. U.S.A.">
        <title>Evolutionary erosion of yeast sex chromosomes by mating-type switching accidents.</title>
        <authorList>
            <person name="Gordon J.L."/>
            <person name="Armisen D."/>
            <person name="Proux-Wera E."/>
            <person name="Oheigeartaigh S.S."/>
            <person name="Byrne K.P."/>
            <person name="Wolfe K.H."/>
        </authorList>
    </citation>
    <scope>NUCLEOTIDE SEQUENCE [LARGE SCALE GENOMIC DNA]</scope>
    <source>
        <strain evidence="4">ATCC 76901 / BCRC 22586 / CBS 4309 / NBRC 1992 / NRRL Y-12630</strain>
    </source>
</reference>
<accession>G0VJJ7</accession>
<feature type="domain" description="Helicase C-terminal" evidence="2">
    <location>
        <begin position="1"/>
        <end position="38"/>
    </location>
</feature>
<protein>
    <recommendedName>
        <fullName evidence="2">Helicase C-terminal domain-containing protein</fullName>
    </recommendedName>
</protein>
<dbReference type="SUPFAM" id="SSF52540">
    <property type="entry name" value="P-loop containing nucleoside triphosphate hydrolases"/>
    <property type="match status" value="1"/>
</dbReference>
<dbReference type="CDD" id="cd18785">
    <property type="entry name" value="SF2_C"/>
    <property type="match status" value="1"/>
</dbReference>
<dbReference type="AlphaFoldDB" id="G0VJJ7"/>
<dbReference type="InterPro" id="IPR001650">
    <property type="entry name" value="Helicase_C-like"/>
</dbReference>
<dbReference type="FunCoup" id="G0VJJ7">
    <property type="interactions" value="50"/>
</dbReference>
<evidence type="ECO:0000256" key="1">
    <source>
        <dbReference type="SAM" id="MobiDB-lite"/>
    </source>
</evidence>
<name>G0VJJ7_NAUCA</name>
<evidence type="ECO:0000259" key="2">
    <source>
        <dbReference type="Pfam" id="PF00271"/>
    </source>
</evidence>
<dbReference type="Pfam" id="PF00271">
    <property type="entry name" value="Helicase_C"/>
    <property type="match status" value="1"/>
</dbReference>
<dbReference type="KEGG" id="ncs:NCAS_0H03670"/>
<feature type="compositionally biased region" description="Polar residues" evidence="1">
    <location>
        <begin position="122"/>
        <end position="143"/>
    </location>
</feature>
<dbReference type="InterPro" id="IPR027417">
    <property type="entry name" value="P-loop_NTPase"/>
</dbReference>
<dbReference type="RefSeq" id="XP_003678023.1">
    <property type="nucleotide sequence ID" value="XM_003677975.1"/>
</dbReference>
<dbReference type="EMBL" id="HE576759">
    <property type="protein sequence ID" value="CCC71677.1"/>
    <property type="molecule type" value="Genomic_DNA"/>
</dbReference>
<reference key="2">
    <citation type="submission" date="2011-08" db="EMBL/GenBank/DDBJ databases">
        <title>Genome sequence of Naumovozyma castellii.</title>
        <authorList>
            <person name="Gordon J.L."/>
            <person name="Armisen D."/>
            <person name="Proux-Wera E."/>
            <person name="OhEigeartaigh S.S."/>
            <person name="Byrne K.P."/>
            <person name="Wolfe K.H."/>
        </authorList>
    </citation>
    <scope>NUCLEOTIDE SEQUENCE</scope>
    <source>
        <strain>Type strain:CBS 4309</strain>
    </source>
</reference>
<dbReference type="InParanoid" id="G0VJJ7"/>
<dbReference type="STRING" id="1064592.G0VJJ7"/>
<dbReference type="Gene3D" id="3.40.50.300">
    <property type="entry name" value="P-loop containing nucleotide triphosphate hydrolases"/>
    <property type="match status" value="1"/>
</dbReference>
<organism evidence="3 4">
    <name type="scientific">Naumovozyma castellii</name>
    <name type="common">Yeast</name>
    <name type="synonym">Saccharomyces castellii</name>
    <dbReference type="NCBI Taxonomy" id="27288"/>
    <lineage>
        <taxon>Eukaryota</taxon>
        <taxon>Fungi</taxon>
        <taxon>Dikarya</taxon>
        <taxon>Ascomycota</taxon>
        <taxon>Saccharomycotina</taxon>
        <taxon>Saccharomycetes</taxon>
        <taxon>Saccharomycetales</taxon>
        <taxon>Saccharomycetaceae</taxon>
        <taxon>Naumovozyma</taxon>
    </lineage>
</organism>
<keyword evidence="4" id="KW-1185">Reference proteome</keyword>
<feature type="region of interest" description="Disordered" evidence="1">
    <location>
        <begin position="116"/>
        <end position="143"/>
    </location>
</feature>
<dbReference type="HOGENOM" id="CLU_1806691_0_0_1"/>